<evidence type="ECO:0000313" key="2">
    <source>
        <dbReference type="WBParaSite" id="Hba_03568"/>
    </source>
</evidence>
<dbReference type="AlphaFoldDB" id="A0A1I7WF16"/>
<dbReference type="Proteomes" id="UP000095283">
    <property type="component" value="Unplaced"/>
</dbReference>
<dbReference type="WBParaSite" id="Hba_03568">
    <property type="protein sequence ID" value="Hba_03568"/>
    <property type="gene ID" value="Hba_03568"/>
</dbReference>
<sequence>MLNYDFDIQYRSTTTFGQADALSRLISSVRYISDALCVSDLSYPIKEVQGGDTGQCGCPEPLTLCPYPFLVVNIINLSNKLSIL</sequence>
<protein>
    <submittedName>
        <fullName evidence="2">Uncharacterized protein</fullName>
    </submittedName>
</protein>
<accession>A0A1I7WF16</accession>
<proteinExistence type="predicted"/>
<name>A0A1I7WF16_HETBA</name>
<evidence type="ECO:0000313" key="1">
    <source>
        <dbReference type="Proteomes" id="UP000095283"/>
    </source>
</evidence>
<reference evidence="2" key="1">
    <citation type="submission" date="2016-11" db="UniProtKB">
        <authorList>
            <consortium name="WormBaseParasite"/>
        </authorList>
    </citation>
    <scope>IDENTIFICATION</scope>
</reference>
<organism evidence="1 2">
    <name type="scientific">Heterorhabditis bacteriophora</name>
    <name type="common">Entomopathogenic nematode worm</name>
    <dbReference type="NCBI Taxonomy" id="37862"/>
    <lineage>
        <taxon>Eukaryota</taxon>
        <taxon>Metazoa</taxon>
        <taxon>Ecdysozoa</taxon>
        <taxon>Nematoda</taxon>
        <taxon>Chromadorea</taxon>
        <taxon>Rhabditida</taxon>
        <taxon>Rhabditina</taxon>
        <taxon>Rhabditomorpha</taxon>
        <taxon>Strongyloidea</taxon>
        <taxon>Heterorhabditidae</taxon>
        <taxon>Heterorhabditis</taxon>
    </lineage>
</organism>
<keyword evidence="1" id="KW-1185">Reference proteome</keyword>